<dbReference type="EMBL" id="PGCJ01000320">
    <property type="protein sequence ID" value="PLW32529.1"/>
    <property type="molecule type" value="Genomic_DNA"/>
</dbReference>
<dbReference type="Pfam" id="PF05699">
    <property type="entry name" value="Dimer_Tnp_hAT"/>
    <property type="match status" value="1"/>
</dbReference>
<evidence type="ECO:0000313" key="3">
    <source>
        <dbReference type="EMBL" id="PLW32529.1"/>
    </source>
</evidence>
<name>A0A2N5U469_9BASI</name>
<dbReference type="OrthoDB" id="10610116at2759"/>
<sequence length="652" mass="71489">MSGPAISPATNSQTALSNSASAIPNSNGPTQSQQGTGGPRGTCGGRARGRGCGGIAYTYSTNCSRMLPHRAGLDSQTCNAERSDNEDPIQLVNTAYSNQHQLDASTMDKLKDLPLDELRRRHGNYAKYQRLAAENKVDLEATYTEYMRRITNYNNFCEYNPEASKIYRNELIDPNERSRMCGRLWATVDPERKLMFDDPDFLDSLPNPYLTSNMVAEGDKANSPASAHQDESSYTTLTVLRHWVKFDAHEWLQKVIRNVAGFVVITSRNKKGPVAISGGTIVGERFLDLHAKTIDPCANFVAYQEGQAVIKTISGLDLSQEKQLPKKSQAARKEKYAGPHSQGGLPENRAAVAKQLGQALNTATGGKYVKGWPGTSTIEVLKKLKITLKVNAEKSEITCNNLCMRPWDMQIGHTDRVLTALANGWVEVISHAPEAMDEPAVVGYDPKDNSAGTISKSFVAGPARKRNTASNAVQKNVSRKRKPTSSATGPASKRVKRKKKKSCHSEDSADLDDKEAGFNYEEETNSSDSGDDVGIDWPRLRILHARWPKSALYQPAIPLPSLSPLILKLLNKTHCKLKPRSLAAMAQCYLAIPATSAPSEQVFSKCKAIVGPQRASLSSESIKHLLCLKEWYRTIGTVDPAPYKEGSHSNDA</sequence>
<evidence type="ECO:0000259" key="2">
    <source>
        <dbReference type="Pfam" id="PF05699"/>
    </source>
</evidence>
<feature type="compositionally biased region" description="Acidic residues" evidence="1">
    <location>
        <begin position="520"/>
        <end position="531"/>
    </location>
</feature>
<dbReference type="AlphaFoldDB" id="A0A2N5U469"/>
<keyword evidence="4" id="KW-1185">Reference proteome</keyword>
<dbReference type="SUPFAM" id="SSF53098">
    <property type="entry name" value="Ribonuclease H-like"/>
    <property type="match status" value="1"/>
</dbReference>
<feature type="region of interest" description="Disordered" evidence="1">
    <location>
        <begin position="455"/>
        <end position="531"/>
    </location>
</feature>
<protein>
    <recommendedName>
        <fullName evidence="2">HAT C-terminal dimerisation domain-containing protein</fullName>
    </recommendedName>
</protein>
<dbReference type="InterPro" id="IPR012337">
    <property type="entry name" value="RNaseH-like_sf"/>
</dbReference>
<feature type="domain" description="HAT C-terminal dimerisation" evidence="2">
    <location>
        <begin position="582"/>
        <end position="632"/>
    </location>
</feature>
<proteinExistence type="predicted"/>
<feature type="region of interest" description="Disordered" evidence="1">
    <location>
        <begin position="1"/>
        <end position="43"/>
    </location>
</feature>
<dbReference type="Proteomes" id="UP000235388">
    <property type="component" value="Unassembled WGS sequence"/>
</dbReference>
<dbReference type="GO" id="GO:0046983">
    <property type="term" value="F:protein dimerization activity"/>
    <property type="evidence" value="ECO:0007669"/>
    <property type="project" value="InterPro"/>
</dbReference>
<organism evidence="3 4">
    <name type="scientific">Puccinia coronata f. sp. avenae</name>
    <dbReference type="NCBI Taxonomy" id="200324"/>
    <lineage>
        <taxon>Eukaryota</taxon>
        <taxon>Fungi</taxon>
        <taxon>Dikarya</taxon>
        <taxon>Basidiomycota</taxon>
        <taxon>Pucciniomycotina</taxon>
        <taxon>Pucciniomycetes</taxon>
        <taxon>Pucciniales</taxon>
        <taxon>Pucciniaceae</taxon>
        <taxon>Puccinia</taxon>
    </lineage>
</organism>
<reference evidence="3 4" key="1">
    <citation type="submission" date="2017-11" db="EMBL/GenBank/DDBJ databases">
        <title>De novo assembly and phasing of dikaryotic genomes from two isolates of Puccinia coronata f. sp. avenae, the causal agent of oat crown rust.</title>
        <authorList>
            <person name="Miller M.E."/>
            <person name="Zhang Y."/>
            <person name="Omidvar V."/>
            <person name="Sperschneider J."/>
            <person name="Schwessinger B."/>
            <person name="Raley C."/>
            <person name="Palmer J.M."/>
            <person name="Garnica D."/>
            <person name="Upadhyaya N."/>
            <person name="Rathjen J."/>
            <person name="Taylor J.M."/>
            <person name="Park R.F."/>
            <person name="Dodds P.N."/>
            <person name="Hirsch C.D."/>
            <person name="Kianian S.F."/>
            <person name="Figueroa M."/>
        </authorList>
    </citation>
    <scope>NUCLEOTIDE SEQUENCE [LARGE SCALE GENOMIC DNA]</scope>
    <source>
        <strain evidence="3">12NC29</strain>
    </source>
</reference>
<evidence type="ECO:0000313" key="4">
    <source>
        <dbReference type="Proteomes" id="UP000235388"/>
    </source>
</evidence>
<evidence type="ECO:0000256" key="1">
    <source>
        <dbReference type="SAM" id="MobiDB-lite"/>
    </source>
</evidence>
<accession>A0A2N5U469</accession>
<feature type="compositionally biased region" description="Polar residues" evidence="1">
    <location>
        <begin position="8"/>
        <end position="27"/>
    </location>
</feature>
<comment type="caution">
    <text evidence="3">The sequence shown here is derived from an EMBL/GenBank/DDBJ whole genome shotgun (WGS) entry which is preliminary data.</text>
</comment>
<dbReference type="InterPro" id="IPR008906">
    <property type="entry name" value="HATC_C_dom"/>
</dbReference>
<feature type="compositionally biased region" description="Basic residues" evidence="1">
    <location>
        <begin position="493"/>
        <end position="502"/>
    </location>
</feature>
<gene>
    <name evidence="3" type="ORF">PCANC_22447</name>
</gene>